<feature type="compositionally biased region" description="Polar residues" evidence="1">
    <location>
        <begin position="159"/>
        <end position="171"/>
    </location>
</feature>
<comment type="caution">
    <text evidence="3">The sequence shown here is derived from an EMBL/GenBank/DDBJ whole genome shotgun (WGS) entry which is preliminary data.</text>
</comment>
<accession>A0AAD6MRQ5</accession>
<protein>
    <recommendedName>
        <fullName evidence="2">DUF7587 domain-containing protein</fullName>
    </recommendedName>
</protein>
<evidence type="ECO:0000313" key="4">
    <source>
        <dbReference type="Proteomes" id="UP001215712"/>
    </source>
</evidence>
<evidence type="ECO:0000259" key="2">
    <source>
        <dbReference type="Pfam" id="PF24494"/>
    </source>
</evidence>
<name>A0AAD6MRQ5_9EURO</name>
<proteinExistence type="predicted"/>
<dbReference type="InterPro" id="IPR056009">
    <property type="entry name" value="DUF7587"/>
</dbReference>
<feature type="region of interest" description="Disordered" evidence="1">
    <location>
        <begin position="579"/>
        <end position="601"/>
    </location>
</feature>
<feature type="compositionally biased region" description="Polar residues" evidence="1">
    <location>
        <begin position="250"/>
        <end position="265"/>
    </location>
</feature>
<feature type="compositionally biased region" description="Basic and acidic residues" evidence="1">
    <location>
        <begin position="584"/>
        <end position="594"/>
    </location>
</feature>
<dbReference type="EMBL" id="JAQJAN010000019">
    <property type="protein sequence ID" value="KAJ5709342.1"/>
    <property type="molecule type" value="Genomic_DNA"/>
</dbReference>
<gene>
    <name evidence="3" type="ORF">N7493_010676</name>
</gene>
<sequence length="601" mass="69575">MAKKFVRKGPTIKWDFAKRQVLCCLFRFFDNERKKFPWIFAEIFGDELHKQGIYPQDKVTTRVLYTQWTWMRRTEHPIWQHVHVRTKFRREEWKKTIAKIEASARRLGLSLREGIENNTDQAMPGGLLNVGRGDQVPRTPERLSSFHWQNDDGRRRQIPTPSTSDRSAQMQQEDEEPRRPSYWQNDDPHVRQILTPSTRDKSTQTNPEDVEGVRHAIMNTKLSEPIVNGCGKKCFWCFKENPNFIDEENQVSNKESSGGNRWQGHTESEQEEMGSEEPQPAPSNSDSMNQACTNDNENLSKSSPQFEFSDGRCSRDEMPTLLFRWYNVDSQGTNSEDFIQAGIFAGDDKFHLNMDQVSQHEFYDYFVNHVTKAKCPSPFISTSLHPLCPIHRAVRNQNQAKVAIIDTSKLGVDTNVIKASTLVPRTGTRTRKWRGFGEYLIWKEVPRNAILSTFTITRLEEIARNCLGIGEFLQLDLLRNTEFSDQRLYCKLSQNLSSMSVKGTNEALENLVNLLEVPREFKQIVIKSFLEAWTSMWRLGETTEEHGLGPQGFQQEFIGIVSYDRPEDGETAAFVEANGLGTNNDRRQGDDRFWRGKWSQR</sequence>
<evidence type="ECO:0000313" key="3">
    <source>
        <dbReference type="EMBL" id="KAJ5709342.1"/>
    </source>
</evidence>
<dbReference type="Proteomes" id="UP001215712">
    <property type="component" value="Unassembled WGS sequence"/>
</dbReference>
<keyword evidence="4" id="KW-1185">Reference proteome</keyword>
<feature type="compositionally biased region" description="Polar residues" evidence="1">
    <location>
        <begin position="282"/>
        <end position="306"/>
    </location>
</feature>
<dbReference type="AlphaFoldDB" id="A0AAD6MRQ5"/>
<feature type="region of interest" description="Disordered" evidence="1">
    <location>
        <begin position="117"/>
        <end position="210"/>
    </location>
</feature>
<dbReference type="Pfam" id="PF24494">
    <property type="entry name" value="DUF7587"/>
    <property type="match status" value="1"/>
</dbReference>
<reference evidence="3" key="2">
    <citation type="submission" date="2023-01" db="EMBL/GenBank/DDBJ databases">
        <authorList>
            <person name="Petersen C."/>
        </authorList>
    </citation>
    <scope>NUCLEOTIDE SEQUENCE</scope>
    <source>
        <strain evidence="3">IBT 17514</strain>
    </source>
</reference>
<feature type="region of interest" description="Disordered" evidence="1">
    <location>
        <begin position="250"/>
        <end position="312"/>
    </location>
</feature>
<feature type="domain" description="DUF7587" evidence="2">
    <location>
        <begin position="318"/>
        <end position="458"/>
    </location>
</feature>
<reference evidence="3" key="1">
    <citation type="journal article" date="2023" name="IMA Fungus">
        <title>Comparative genomic study of the Penicillium genus elucidates a diverse pangenome and 15 lateral gene transfer events.</title>
        <authorList>
            <person name="Petersen C."/>
            <person name="Sorensen T."/>
            <person name="Nielsen M.R."/>
            <person name="Sondergaard T.E."/>
            <person name="Sorensen J.L."/>
            <person name="Fitzpatrick D.A."/>
            <person name="Frisvad J.C."/>
            <person name="Nielsen K.L."/>
        </authorList>
    </citation>
    <scope>NUCLEOTIDE SEQUENCE</scope>
    <source>
        <strain evidence="3">IBT 17514</strain>
    </source>
</reference>
<evidence type="ECO:0000256" key="1">
    <source>
        <dbReference type="SAM" id="MobiDB-lite"/>
    </source>
</evidence>
<organism evidence="3 4">
    <name type="scientific">Penicillium malachiteum</name>
    <dbReference type="NCBI Taxonomy" id="1324776"/>
    <lineage>
        <taxon>Eukaryota</taxon>
        <taxon>Fungi</taxon>
        <taxon>Dikarya</taxon>
        <taxon>Ascomycota</taxon>
        <taxon>Pezizomycotina</taxon>
        <taxon>Eurotiomycetes</taxon>
        <taxon>Eurotiomycetidae</taxon>
        <taxon>Eurotiales</taxon>
        <taxon>Aspergillaceae</taxon>
        <taxon>Penicillium</taxon>
    </lineage>
</organism>